<accession>A0A1W1CD13</accession>
<sequence>MSKIFIKRLNLVVEADEYLNSLDEKTMFTEFKKECRNGGVECYECSNPVSPMKKHKSDGYAIRHHRNKKNDCEAFGEAVYTVGQARANIYFGEGTKHEEIKNHIANLLPKHGFEDVKSEAYIYNESEKYENGARKRVKPDISAVKNGLNYAFEVQLSYQLDVDFMRKESFYEKTNTFAIWFFYSLDREDFKESDKMIFWNSGENAFIITDETMKKSKEDGVLSFWCYYNEYLYDLKTGKIKTVNRKKIITIDALNQKITDSNNYSLHFLDYQKAINRKKDFINSFISTDEELYVREWTLPINRIIKQIGNFQIEIAMAKNGYYFFTTGGSPIDFFKSMKGLSSYIYDNYIISTGAI</sequence>
<dbReference type="AlphaFoldDB" id="A0A1W1CD13"/>
<gene>
    <name evidence="1" type="ORF">MNB_SV-14-1041</name>
</gene>
<proteinExistence type="predicted"/>
<evidence type="ECO:0000313" key="1">
    <source>
        <dbReference type="EMBL" id="SFV63637.1"/>
    </source>
</evidence>
<name>A0A1W1CD13_9ZZZZ</name>
<reference evidence="1" key="1">
    <citation type="submission" date="2016-10" db="EMBL/GenBank/DDBJ databases">
        <authorList>
            <person name="de Groot N.N."/>
        </authorList>
    </citation>
    <scope>NUCLEOTIDE SEQUENCE</scope>
</reference>
<dbReference type="EMBL" id="FPHN01000154">
    <property type="protein sequence ID" value="SFV63637.1"/>
    <property type="molecule type" value="Genomic_DNA"/>
</dbReference>
<protein>
    <submittedName>
        <fullName evidence="1">Uncharacterized protein</fullName>
    </submittedName>
</protein>
<organism evidence="1">
    <name type="scientific">hydrothermal vent metagenome</name>
    <dbReference type="NCBI Taxonomy" id="652676"/>
    <lineage>
        <taxon>unclassified sequences</taxon>
        <taxon>metagenomes</taxon>
        <taxon>ecological metagenomes</taxon>
    </lineage>
</organism>